<proteinExistence type="predicted"/>
<gene>
    <name evidence="5" type="ORF">H8710_04320</name>
</gene>
<keyword evidence="1" id="KW-0805">Transcription regulation</keyword>
<dbReference type="InterPro" id="IPR014710">
    <property type="entry name" value="RmlC-like_jellyroll"/>
</dbReference>
<dbReference type="Pfam" id="PF02311">
    <property type="entry name" value="AraC_binding"/>
    <property type="match status" value="1"/>
</dbReference>
<accession>A0A926I6Y8</accession>
<dbReference type="PROSITE" id="PS01124">
    <property type="entry name" value="HTH_ARAC_FAMILY_2"/>
    <property type="match status" value="1"/>
</dbReference>
<dbReference type="InterPro" id="IPR009057">
    <property type="entry name" value="Homeodomain-like_sf"/>
</dbReference>
<evidence type="ECO:0000313" key="5">
    <source>
        <dbReference type="EMBL" id="MBC8559292.1"/>
    </source>
</evidence>
<sequence>MAGEMRTVHYDEQLKIETYTFRGVMQQFPNHFHEYYVLGFIEDGRRHLTCGGKEYIVGSGDLLMISPQEPHTCRQLDERPLDYRCLNIPVAVMEKTAEEITGTAFEPRFCSPVAYKSELAPVLRELHGMIEAGEGGLQKEELFFLLIEQVLEEHMAPAVKPGSIGLSEPMQKVRDYLDTHYQSSVTLDELAQTVHLSKYHLIRSFTKEQGISPYSYLEAVRIGKAKVLLEQGTLPIEAAMACGFTDQSHFTNFFKRLIGLTPHQYRKIFQ</sequence>
<comment type="caution">
    <text evidence="5">The sequence shown here is derived from an EMBL/GenBank/DDBJ whole genome shotgun (WGS) entry which is preliminary data.</text>
</comment>
<evidence type="ECO:0000259" key="4">
    <source>
        <dbReference type="PROSITE" id="PS01124"/>
    </source>
</evidence>
<dbReference type="SUPFAM" id="SSF51215">
    <property type="entry name" value="Regulatory protein AraC"/>
    <property type="match status" value="1"/>
</dbReference>
<keyword evidence="3" id="KW-0804">Transcription</keyword>
<dbReference type="SMART" id="SM00342">
    <property type="entry name" value="HTH_ARAC"/>
    <property type="match status" value="1"/>
</dbReference>
<evidence type="ECO:0000313" key="6">
    <source>
        <dbReference type="Proteomes" id="UP000610760"/>
    </source>
</evidence>
<dbReference type="AlphaFoldDB" id="A0A926I6Y8"/>
<dbReference type="PANTHER" id="PTHR46796">
    <property type="entry name" value="HTH-TYPE TRANSCRIPTIONAL ACTIVATOR RHAS-RELATED"/>
    <property type="match status" value="1"/>
</dbReference>
<evidence type="ECO:0000256" key="3">
    <source>
        <dbReference type="ARBA" id="ARBA00023163"/>
    </source>
</evidence>
<dbReference type="InterPro" id="IPR037923">
    <property type="entry name" value="HTH-like"/>
</dbReference>
<dbReference type="Gene3D" id="1.10.10.60">
    <property type="entry name" value="Homeodomain-like"/>
    <property type="match status" value="2"/>
</dbReference>
<dbReference type="Pfam" id="PF12833">
    <property type="entry name" value="HTH_18"/>
    <property type="match status" value="1"/>
</dbReference>
<dbReference type="GO" id="GO:0003700">
    <property type="term" value="F:DNA-binding transcription factor activity"/>
    <property type="evidence" value="ECO:0007669"/>
    <property type="project" value="InterPro"/>
</dbReference>
<dbReference type="SUPFAM" id="SSF46689">
    <property type="entry name" value="Homeodomain-like"/>
    <property type="match status" value="2"/>
</dbReference>
<dbReference type="Proteomes" id="UP000610760">
    <property type="component" value="Unassembled WGS sequence"/>
</dbReference>
<dbReference type="InterPro" id="IPR050204">
    <property type="entry name" value="AraC_XylS_family_regulators"/>
</dbReference>
<keyword evidence="2" id="KW-0238">DNA-binding</keyword>
<dbReference type="PRINTS" id="PR00032">
    <property type="entry name" value="HTHARAC"/>
</dbReference>
<protein>
    <submittedName>
        <fullName evidence="5">AraC family transcriptional regulator</fullName>
    </submittedName>
</protein>
<organism evidence="5 6">
    <name type="scientific">Fumia xinanensis</name>
    <dbReference type="NCBI Taxonomy" id="2763659"/>
    <lineage>
        <taxon>Bacteria</taxon>
        <taxon>Bacillati</taxon>
        <taxon>Bacillota</taxon>
        <taxon>Clostridia</taxon>
        <taxon>Eubacteriales</taxon>
        <taxon>Oscillospiraceae</taxon>
        <taxon>Fumia</taxon>
    </lineage>
</organism>
<feature type="domain" description="HTH araC/xylS-type" evidence="4">
    <location>
        <begin position="171"/>
        <end position="268"/>
    </location>
</feature>
<reference evidence="5" key="1">
    <citation type="submission" date="2020-08" db="EMBL/GenBank/DDBJ databases">
        <title>Genome public.</title>
        <authorList>
            <person name="Liu C."/>
            <person name="Sun Q."/>
        </authorList>
    </citation>
    <scope>NUCLEOTIDE SEQUENCE</scope>
    <source>
        <strain evidence="5">NSJ-33</strain>
    </source>
</reference>
<name>A0A926I6Y8_9FIRM</name>
<dbReference type="EMBL" id="JACRSV010000001">
    <property type="protein sequence ID" value="MBC8559292.1"/>
    <property type="molecule type" value="Genomic_DNA"/>
</dbReference>
<dbReference type="InterPro" id="IPR003313">
    <property type="entry name" value="AraC-bd"/>
</dbReference>
<dbReference type="InterPro" id="IPR020449">
    <property type="entry name" value="Tscrpt_reg_AraC-type_HTH"/>
</dbReference>
<evidence type="ECO:0000256" key="2">
    <source>
        <dbReference type="ARBA" id="ARBA00023125"/>
    </source>
</evidence>
<evidence type="ECO:0000256" key="1">
    <source>
        <dbReference type="ARBA" id="ARBA00023015"/>
    </source>
</evidence>
<dbReference type="Gene3D" id="2.60.120.10">
    <property type="entry name" value="Jelly Rolls"/>
    <property type="match status" value="1"/>
</dbReference>
<dbReference type="InterPro" id="IPR018060">
    <property type="entry name" value="HTH_AraC"/>
</dbReference>
<keyword evidence="6" id="KW-1185">Reference proteome</keyword>
<dbReference type="GO" id="GO:0043565">
    <property type="term" value="F:sequence-specific DNA binding"/>
    <property type="evidence" value="ECO:0007669"/>
    <property type="project" value="InterPro"/>
</dbReference>
<dbReference type="RefSeq" id="WP_249294714.1">
    <property type="nucleotide sequence ID" value="NZ_JACRSV010000001.1"/>
</dbReference>
<dbReference type="PANTHER" id="PTHR46796:SF2">
    <property type="entry name" value="TRANSCRIPTIONAL REGULATORY PROTEIN"/>
    <property type="match status" value="1"/>
</dbReference>